<feature type="chain" id="PRO_5047107739" evidence="2">
    <location>
        <begin position="31"/>
        <end position="516"/>
    </location>
</feature>
<dbReference type="Pfam" id="PF00395">
    <property type="entry name" value="SLH"/>
    <property type="match status" value="3"/>
</dbReference>
<dbReference type="InterPro" id="IPR051465">
    <property type="entry name" value="Cell_Envelope_Struct_Comp"/>
</dbReference>
<dbReference type="Proteomes" id="UP001596250">
    <property type="component" value="Unassembled WGS sequence"/>
</dbReference>
<feature type="signal peptide" evidence="2">
    <location>
        <begin position="1"/>
        <end position="30"/>
    </location>
</feature>
<organism evidence="4 5">
    <name type="scientific">Marinicrinis lubricantis</name>
    <dbReference type="NCBI Taxonomy" id="2086470"/>
    <lineage>
        <taxon>Bacteria</taxon>
        <taxon>Bacillati</taxon>
        <taxon>Bacillota</taxon>
        <taxon>Bacilli</taxon>
        <taxon>Bacillales</taxon>
        <taxon>Paenibacillaceae</taxon>
    </lineage>
</organism>
<evidence type="ECO:0000313" key="4">
    <source>
        <dbReference type="EMBL" id="MFC5985565.1"/>
    </source>
</evidence>
<dbReference type="PROSITE" id="PS51272">
    <property type="entry name" value="SLH"/>
    <property type="match status" value="3"/>
</dbReference>
<evidence type="ECO:0000313" key="5">
    <source>
        <dbReference type="Proteomes" id="UP001596250"/>
    </source>
</evidence>
<dbReference type="PANTHER" id="PTHR43308">
    <property type="entry name" value="OUTER MEMBRANE PROTEIN ALPHA-RELATED"/>
    <property type="match status" value="1"/>
</dbReference>
<protein>
    <submittedName>
        <fullName evidence="4">S-layer homology domain-containing protein</fullName>
    </submittedName>
</protein>
<comment type="caution">
    <text evidence="4">The sequence shown here is derived from an EMBL/GenBank/DDBJ whole genome shotgun (WGS) entry which is preliminary data.</text>
</comment>
<evidence type="ECO:0000256" key="1">
    <source>
        <dbReference type="SAM" id="MobiDB-lite"/>
    </source>
</evidence>
<keyword evidence="5" id="KW-1185">Reference proteome</keyword>
<reference evidence="5" key="1">
    <citation type="journal article" date="2019" name="Int. J. Syst. Evol. Microbiol.">
        <title>The Global Catalogue of Microorganisms (GCM) 10K type strain sequencing project: providing services to taxonomists for standard genome sequencing and annotation.</title>
        <authorList>
            <consortium name="The Broad Institute Genomics Platform"/>
            <consortium name="The Broad Institute Genome Sequencing Center for Infectious Disease"/>
            <person name="Wu L."/>
            <person name="Ma J."/>
        </authorList>
    </citation>
    <scope>NUCLEOTIDE SEQUENCE [LARGE SCALE GENOMIC DNA]</scope>
    <source>
        <strain evidence="5">CCM 8749</strain>
    </source>
</reference>
<sequence>MFKKVSLKKFSLSMALVMMISLALPVLAFAADKVLLYLDKSTGTVTGSVYYDVYNGDNMSVTENVYLVDSEGNRYSVDNLVIEGKGEYYTVSGNVYSDITVTKDVYFTFNDADGVNNVYHNGNVSGSVYEFVYGEDNGGSTPPPSSGGGGWYGGGGSTSQDGVKELSNSQLKAADGVVTITLSADDKQVLFPANANAISADNVFVFEREGFKVEIPGALLVQLQKQIDSSDLNKAKISFSFDKLTEEKIAEILKGLNNSSTAVTAAGEVYDFDLAIVNGSEEKRLSSFDPSIKVDLAVTEEVDADLTNLYYVDDASVIEYVYGGDVDHFSYYGNFEYDKTFSDVPAGNWAEDVIKQLAAKQVAYGISETEFAPTRQVTRAEFTAFLVRAMGLESDQAAPFSDVVKGSWYEEAVNAAYASGIVSGVGNNKFAPNAKITRQEMAVMLIKAYELKTGESVAAEGSLNFVDATQVADWAKDYVSAASSLGLLVGQGNNVFNPTAYTTRAESTQVASLLVR</sequence>
<dbReference type="InterPro" id="IPR001119">
    <property type="entry name" value="SLH_dom"/>
</dbReference>
<accession>A0ABW1IKF4</accession>
<feature type="domain" description="SLH" evidence="3">
    <location>
        <begin position="396"/>
        <end position="459"/>
    </location>
</feature>
<name>A0ABW1IKF4_9BACL</name>
<feature type="domain" description="SLH" evidence="3">
    <location>
        <begin position="337"/>
        <end position="395"/>
    </location>
</feature>
<feature type="domain" description="SLH" evidence="3">
    <location>
        <begin position="462"/>
        <end position="516"/>
    </location>
</feature>
<dbReference type="RefSeq" id="WP_379892523.1">
    <property type="nucleotide sequence ID" value="NZ_CBCSCT010000080.1"/>
</dbReference>
<evidence type="ECO:0000259" key="3">
    <source>
        <dbReference type="PROSITE" id="PS51272"/>
    </source>
</evidence>
<dbReference type="EMBL" id="JBHSQV010000027">
    <property type="protein sequence ID" value="MFC5985565.1"/>
    <property type="molecule type" value="Genomic_DNA"/>
</dbReference>
<gene>
    <name evidence="4" type="ORF">ACFPXP_03820</name>
</gene>
<keyword evidence="2" id="KW-0732">Signal</keyword>
<dbReference type="PANTHER" id="PTHR43308:SF5">
    <property type="entry name" value="S-LAYER PROTEIN _ PEPTIDOGLYCAN ENDO-BETA-N-ACETYLGLUCOSAMINIDASE"/>
    <property type="match status" value="1"/>
</dbReference>
<feature type="region of interest" description="Disordered" evidence="1">
    <location>
        <begin position="135"/>
        <end position="163"/>
    </location>
</feature>
<feature type="compositionally biased region" description="Gly residues" evidence="1">
    <location>
        <begin position="146"/>
        <end position="157"/>
    </location>
</feature>
<evidence type="ECO:0000256" key="2">
    <source>
        <dbReference type="SAM" id="SignalP"/>
    </source>
</evidence>
<proteinExistence type="predicted"/>